<evidence type="ECO:0000256" key="7">
    <source>
        <dbReference type="ARBA" id="ARBA00023157"/>
    </source>
</evidence>
<organism evidence="13 14">
    <name type="scientific">Limulus polyphemus</name>
    <name type="common">Atlantic horseshoe crab</name>
    <dbReference type="NCBI Taxonomy" id="6850"/>
    <lineage>
        <taxon>Eukaryota</taxon>
        <taxon>Metazoa</taxon>
        <taxon>Ecdysozoa</taxon>
        <taxon>Arthropoda</taxon>
        <taxon>Chelicerata</taxon>
        <taxon>Merostomata</taxon>
        <taxon>Xiphosura</taxon>
        <taxon>Limulidae</taxon>
        <taxon>Limulus</taxon>
    </lineage>
</organism>
<evidence type="ECO:0000259" key="12">
    <source>
        <dbReference type="PROSITE" id="PS50261"/>
    </source>
</evidence>
<dbReference type="InterPro" id="IPR015526">
    <property type="entry name" value="Frizzled/SFRP"/>
</dbReference>
<feature type="disulfide bond" evidence="9">
    <location>
        <begin position="36"/>
        <end position="97"/>
    </location>
</feature>
<keyword evidence="8" id="KW-0675">Receptor</keyword>
<evidence type="ECO:0000256" key="6">
    <source>
        <dbReference type="ARBA" id="ARBA00023136"/>
    </source>
</evidence>
<gene>
    <name evidence="14" type="primary">LOC106475455</name>
</gene>
<evidence type="ECO:0000259" key="11">
    <source>
        <dbReference type="PROSITE" id="PS50038"/>
    </source>
</evidence>
<dbReference type="GeneID" id="106475455"/>
<evidence type="ECO:0000313" key="14">
    <source>
        <dbReference type="RefSeq" id="XP_013791589.1"/>
    </source>
</evidence>
<keyword evidence="4 10" id="KW-0812">Transmembrane</keyword>
<dbReference type="Gene3D" id="1.10.2000.10">
    <property type="entry name" value="Frizzled cysteine-rich domain"/>
    <property type="match status" value="1"/>
</dbReference>
<dbReference type="PROSITE" id="PS50038">
    <property type="entry name" value="FZ"/>
    <property type="match status" value="1"/>
</dbReference>
<keyword evidence="7 9" id="KW-1015">Disulfide bond</keyword>
<feature type="disulfide bond" evidence="9">
    <location>
        <begin position="108"/>
        <end position="149"/>
    </location>
</feature>
<feature type="domain" description="G-protein coupled receptors family 2 profile 2" evidence="12">
    <location>
        <begin position="239"/>
        <end position="521"/>
    </location>
</feature>
<dbReference type="Gene3D" id="1.20.1070.10">
    <property type="entry name" value="Rhodopsin 7-helix transmembrane proteins"/>
    <property type="match status" value="1"/>
</dbReference>
<keyword evidence="6 10" id="KW-0472">Membrane</keyword>
<dbReference type="PANTHER" id="PTHR11309">
    <property type="entry name" value="FRIZZLED"/>
    <property type="match status" value="1"/>
</dbReference>
<comment type="subcellular location">
    <subcellularLocation>
        <location evidence="1">Membrane</location>
        <topology evidence="1">Multi-pass membrane protein</topology>
    </subcellularLocation>
</comment>
<feature type="transmembrane region" description="Helical" evidence="10">
    <location>
        <begin position="495"/>
        <end position="515"/>
    </location>
</feature>
<protein>
    <submittedName>
        <fullName evidence="14">Frizzled-4-like</fullName>
    </submittedName>
</protein>
<dbReference type="SMART" id="SM00063">
    <property type="entry name" value="FRI"/>
    <property type="match status" value="1"/>
</dbReference>
<dbReference type="PROSITE" id="PS50261">
    <property type="entry name" value="G_PROTEIN_RECEP_F2_4"/>
    <property type="match status" value="1"/>
</dbReference>
<evidence type="ECO:0000256" key="9">
    <source>
        <dbReference type="PROSITE-ProRule" id="PRU00090"/>
    </source>
</evidence>
<feature type="transmembrane region" description="Helical" evidence="10">
    <location>
        <begin position="366"/>
        <end position="387"/>
    </location>
</feature>
<feature type="transmembrane region" description="Helical" evidence="10">
    <location>
        <begin position="328"/>
        <end position="354"/>
    </location>
</feature>
<evidence type="ECO:0000256" key="5">
    <source>
        <dbReference type="ARBA" id="ARBA00022989"/>
    </source>
</evidence>
<feature type="domain" description="FZ" evidence="11">
    <location>
        <begin position="31"/>
        <end position="152"/>
    </location>
</feature>
<dbReference type="Pfam" id="PF01534">
    <property type="entry name" value="Frizzled"/>
    <property type="match status" value="1"/>
</dbReference>
<feature type="transmembrane region" description="Helical" evidence="10">
    <location>
        <begin position="407"/>
        <end position="432"/>
    </location>
</feature>
<dbReference type="InterPro" id="IPR036790">
    <property type="entry name" value="Frizzled_dom_sf"/>
</dbReference>
<dbReference type="InterPro" id="IPR017981">
    <property type="entry name" value="GPCR_2-like_7TM"/>
</dbReference>
<dbReference type="Proteomes" id="UP000694941">
    <property type="component" value="Unplaced"/>
</dbReference>
<dbReference type="PRINTS" id="PR00489">
    <property type="entry name" value="FRIZZLED"/>
</dbReference>
<feature type="disulfide bond" evidence="9">
    <location>
        <begin position="81"/>
        <end position="119"/>
    </location>
</feature>
<evidence type="ECO:0000313" key="13">
    <source>
        <dbReference type="Proteomes" id="UP000694941"/>
    </source>
</evidence>
<dbReference type="RefSeq" id="XP_013791589.1">
    <property type="nucleotide sequence ID" value="XM_013936135.2"/>
</dbReference>
<evidence type="ECO:0000256" key="3">
    <source>
        <dbReference type="ARBA" id="ARBA00022473"/>
    </source>
</evidence>
<sequence>MTLPTLDTRRQLPLTASVFLCLAVLTAYGYPPTRTCEPIRSDLCKGLGYNETGMPNLVRSELQSEAVLQLQTFVPLIQYGCSSQLRFFLCSVYLPMCTEKVLETIGPCRPLCESVKSRCEQVMENFGFHWPASLNCSKFPLINNQDHMCMDGPEAKNYEKNHLLNSEFKGKVQAFSPSYTHPEISGGEKGTSIGPRSQHYGFCENYKMSHFYYYINRTRRCAQKCSADILFTHDNKNFTDIWVAVWASGCFLSTLFTVLTFLADTSKSRYPERAILYLSAAYNVYSIAYITPLVIHRDEIACHVDSQHGVSILIQEGLNNIHCTINFMLLYFFSMAGAVWWLILTVTWFLAAKLRWNHEAIMRQSTYFHLAAWALPSMKTIAILVMREVEADELTGTCYVGAHSGNTLIAFVIAPSFAYLLMGSVFLIYGTVSVFRSGSSHVSERLDVNTVRIGIFAVLYTIPATCVLGANFYEYFSREQWLVAGSGSRPMVEFFTLKIFMSLVVGMTTGLWVCSSKEPVTVWGKRWQSFTNRRRKNLPLTYGHHGFSQKHVIMNMSKRHPFKRGSETVV</sequence>
<reference evidence="14" key="1">
    <citation type="submission" date="2025-08" db="UniProtKB">
        <authorList>
            <consortium name="RefSeq"/>
        </authorList>
    </citation>
    <scope>IDENTIFICATION</scope>
    <source>
        <tissue evidence="14">Muscle</tissue>
    </source>
</reference>
<evidence type="ECO:0000256" key="1">
    <source>
        <dbReference type="ARBA" id="ARBA00004141"/>
    </source>
</evidence>
<evidence type="ECO:0000256" key="10">
    <source>
        <dbReference type="SAM" id="Phobius"/>
    </source>
</evidence>
<dbReference type="PANTHER" id="PTHR11309:SF99">
    <property type="entry name" value="FRIZZLED-4"/>
    <property type="match status" value="1"/>
</dbReference>
<dbReference type="SMART" id="SM01330">
    <property type="entry name" value="Frizzled"/>
    <property type="match status" value="1"/>
</dbReference>
<evidence type="ECO:0000256" key="2">
    <source>
        <dbReference type="ARBA" id="ARBA00008077"/>
    </source>
</evidence>
<feature type="disulfide bond" evidence="9">
    <location>
        <begin position="112"/>
        <end position="136"/>
    </location>
</feature>
<feature type="transmembrane region" description="Helical" evidence="10">
    <location>
        <begin position="241"/>
        <end position="262"/>
    </location>
</feature>
<evidence type="ECO:0000256" key="8">
    <source>
        <dbReference type="ARBA" id="ARBA00023170"/>
    </source>
</evidence>
<dbReference type="SUPFAM" id="SSF63501">
    <property type="entry name" value="Frizzled cysteine-rich domain"/>
    <property type="match status" value="1"/>
</dbReference>
<keyword evidence="3" id="KW-0217">Developmental protein</keyword>
<feature type="transmembrane region" description="Helical" evidence="10">
    <location>
        <begin position="274"/>
        <end position="295"/>
    </location>
</feature>
<dbReference type="Pfam" id="PF01392">
    <property type="entry name" value="Fz"/>
    <property type="match status" value="1"/>
</dbReference>
<comment type="similarity">
    <text evidence="2">Belongs to the G-protein coupled receptor Fz/Smo family.</text>
</comment>
<accession>A0ABM1BZG7</accession>
<feature type="transmembrane region" description="Helical" evidence="10">
    <location>
        <begin position="453"/>
        <end position="475"/>
    </location>
</feature>
<feature type="disulfide bond" evidence="9">
    <location>
        <begin position="44"/>
        <end position="90"/>
    </location>
</feature>
<proteinExistence type="inferred from homology"/>
<name>A0ABM1BZG7_LIMPO</name>
<dbReference type="InterPro" id="IPR020067">
    <property type="entry name" value="Frizzled_dom"/>
</dbReference>
<dbReference type="InterPro" id="IPR000539">
    <property type="entry name" value="Frizzled/Smoothened_7TM"/>
</dbReference>
<evidence type="ECO:0000256" key="4">
    <source>
        <dbReference type="ARBA" id="ARBA00022692"/>
    </source>
</evidence>
<keyword evidence="13" id="KW-1185">Reference proteome</keyword>
<keyword evidence="5 10" id="KW-1133">Transmembrane helix</keyword>